<dbReference type="SUPFAM" id="SSF109604">
    <property type="entry name" value="HD-domain/PDEase-like"/>
    <property type="match status" value="1"/>
</dbReference>
<feature type="domain" description="HDOD" evidence="1">
    <location>
        <begin position="314"/>
        <end position="441"/>
    </location>
</feature>
<comment type="caution">
    <text evidence="2">The sequence shown here is derived from an EMBL/GenBank/DDBJ whole genome shotgun (WGS) entry which is preliminary data.</text>
</comment>
<name>A0ABT3A3K7_9ALTE</name>
<dbReference type="EMBL" id="JAOWKX010000001">
    <property type="protein sequence ID" value="MCV2883266.1"/>
    <property type="molecule type" value="Genomic_DNA"/>
</dbReference>
<proteinExistence type="predicted"/>
<gene>
    <name evidence="2" type="ORF">OE749_00975</name>
</gene>
<sequence>MHSTQLKDYYQTLIGLLTSYKQPVVSSSSIKETLTFSDHVIKQIKENPDVWFAQTQFNKPHLPYSLNLISNTVIYTAVMGMRNHINDSCLQQLICASISLLATNINATEYAQRPALSERGKAKLEAIAQALQSSSLDVWAHCIKLAKITLFTANNKEELTALRGQYSHILAIAFILATQQTQSKSNAPLSFARLLSRVLLMIPDHWHQYVETLLLYPTTTPPGTLIQTHIMEKGTVVNITHEGCVACFNDGSTSYYKYLHKDAIARQSTIRQCNSFALFNRFWNAELQHWQQDKARLTNELPIPISHSTFKMDAPPTVIKDIQASIRQKDVDMDKLAELISKEQSLVQHLTLSASQASRNKLPVSDVKHGLMMHGYIKTNSLLLQQALLLRLNQRYFPLQETFIQFTRLRAQIAELLMELKEPMLKEEASTLACFATSGLFSVPILKGTLRWLRQDHSLYSTKALSIGETGDNIHNHSVKMSESWDLPPMHILALRNHDIMPNKLPAHKVAAKLSVTLGLSLILSRQIYFAEHSHCQKTQAYLSAGLAFLDLHPRDLPTLCEKAIALYPVFSPLNT</sequence>
<dbReference type="Gene3D" id="1.10.3210.10">
    <property type="entry name" value="Hypothetical protein af1432"/>
    <property type="match status" value="1"/>
</dbReference>
<dbReference type="Pfam" id="PF08668">
    <property type="entry name" value="HDOD"/>
    <property type="match status" value="1"/>
</dbReference>
<protein>
    <submittedName>
        <fullName evidence="2">HDOD domain-containing protein</fullName>
    </submittedName>
</protein>
<accession>A0ABT3A3K7</accession>
<evidence type="ECO:0000259" key="1">
    <source>
        <dbReference type="Pfam" id="PF08668"/>
    </source>
</evidence>
<dbReference type="Proteomes" id="UP001652504">
    <property type="component" value="Unassembled WGS sequence"/>
</dbReference>
<evidence type="ECO:0000313" key="3">
    <source>
        <dbReference type="Proteomes" id="UP001652504"/>
    </source>
</evidence>
<evidence type="ECO:0000313" key="2">
    <source>
        <dbReference type="EMBL" id="MCV2883266.1"/>
    </source>
</evidence>
<dbReference type="RefSeq" id="WP_263710464.1">
    <property type="nucleotide sequence ID" value="NZ_JAOWKX010000001.1"/>
</dbReference>
<reference evidence="2 3" key="1">
    <citation type="submission" date="2022-10" db="EMBL/GenBank/DDBJ databases">
        <title>Aestuariibacter sp. AA17 isolated from Montipora capitata coral fragment.</title>
        <authorList>
            <person name="Emsley S.A."/>
            <person name="Pfannmuller K.M."/>
            <person name="Loughran R.M."/>
            <person name="Shlafstein M."/>
            <person name="Papke E."/>
            <person name="Saw J.H."/>
            <person name="Ushijima B."/>
            <person name="Videau P."/>
        </authorList>
    </citation>
    <scope>NUCLEOTIDE SEQUENCE [LARGE SCALE GENOMIC DNA]</scope>
    <source>
        <strain evidence="2 3">AA17</strain>
    </source>
</reference>
<keyword evidence="3" id="KW-1185">Reference proteome</keyword>
<dbReference type="InterPro" id="IPR013976">
    <property type="entry name" value="HDOD"/>
</dbReference>
<organism evidence="2 3">
    <name type="scientific">Fluctibacter corallii</name>
    <dbReference type="NCBI Taxonomy" id="2984329"/>
    <lineage>
        <taxon>Bacteria</taxon>
        <taxon>Pseudomonadati</taxon>
        <taxon>Pseudomonadota</taxon>
        <taxon>Gammaproteobacteria</taxon>
        <taxon>Alteromonadales</taxon>
        <taxon>Alteromonadaceae</taxon>
        <taxon>Fluctibacter</taxon>
    </lineage>
</organism>